<dbReference type="OrthoDB" id="2116389at2759"/>
<dbReference type="HOGENOM" id="CLU_292741_0_0_1"/>
<feature type="compositionally biased region" description="Basic residues" evidence="10">
    <location>
        <begin position="123"/>
        <end position="134"/>
    </location>
</feature>
<feature type="transmembrane region" description="Helical" evidence="11">
    <location>
        <begin position="907"/>
        <end position="925"/>
    </location>
</feature>
<dbReference type="GO" id="GO:0005886">
    <property type="term" value="C:plasma membrane"/>
    <property type="evidence" value="ECO:0007669"/>
    <property type="project" value="TreeGrafter"/>
</dbReference>
<name>W3VUR4_MOEAP</name>
<feature type="compositionally biased region" description="Basic and acidic residues" evidence="10">
    <location>
        <begin position="35"/>
        <end position="44"/>
    </location>
</feature>
<evidence type="ECO:0000256" key="8">
    <source>
        <dbReference type="ARBA" id="ARBA00023136"/>
    </source>
</evidence>
<keyword evidence="7 11" id="KW-1133">Transmembrane helix</keyword>
<keyword evidence="6 11" id="KW-0812">Transmembrane</keyword>
<evidence type="ECO:0000256" key="4">
    <source>
        <dbReference type="ARBA" id="ARBA00022448"/>
    </source>
</evidence>
<dbReference type="Pfam" id="PF02133">
    <property type="entry name" value="Transp_cyt_pur"/>
    <property type="match status" value="1"/>
</dbReference>
<feature type="transmembrane region" description="Helical" evidence="11">
    <location>
        <begin position="979"/>
        <end position="998"/>
    </location>
</feature>
<feature type="transmembrane region" description="Helical" evidence="11">
    <location>
        <begin position="670"/>
        <end position="696"/>
    </location>
</feature>
<dbReference type="InterPro" id="IPR001248">
    <property type="entry name" value="Pur-cyt_permease"/>
</dbReference>
<feature type="compositionally biased region" description="Basic and acidic residues" evidence="10">
    <location>
        <begin position="70"/>
        <end position="103"/>
    </location>
</feature>
<protein>
    <submittedName>
        <fullName evidence="12">Uncharacterized protein</fullName>
    </submittedName>
</protein>
<keyword evidence="8 11" id="KW-0472">Membrane</keyword>
<evidence type="ECO:0000256" key="7">
    <source>
        <dbReference type="ARBA" id="ARBA00022989"/>
    </source>
</evidence>
<keyword evidence="9" id="KW-0175">Coiled coil</keyword>
<evidence type="ECO:0000256" key="11">
    <source>
        <dbReference type="SAM" id="Phobius"/>
    </source>
</evidence>
<feature type="transmembrane region" description="Helical" evidence="11">
    <location>
        <begin position="716"/>
        <end position="735"/>
    </location>
</feature>
<feature type="transmembrane region" description="Helical" evidence="11">
    <location>
        <begin position="1010"/>
        <end position="1030"/>
    </location>
</feature>
<dbReference type="GO" id="GO:0007017">
    <property type="term" value="P:microtubule-based process"/>
    <property type="evidence" value="ECO:0007669"/>
    <property type="project" value="InterPro"/>
</dbReference>
<feature type="transmembrane region" description="Helical" evidence="11">
    <location>
        <begin position="871"/>
        <end position="895"/>
    </location>
</feature>
<keyword evidence="13" id="KW-1185">Reference proteome</keyword>
<keyword evidence="5" id="KW-0963">Cytoplasm</keyword>
<dbReference type="Pfam" id="PF04912">
    <property type="entry name" value="Dynamitin"/>
    <property type="match status" value="1"/>
</dbReference>
<dbReference type="InterPro" id="IPR026030">
    <property type="entry name" value="Pur-cyt_permease_Fcy2/21/22"/>
</dbReference>
<feature type="transmembrane region" description="Helical" evidence="11">
    <location>
        <begin position="940"/>
        <end position="958"/>
    </location>
</feature>
<organism evidence="12 13">
    <name type="scientific">Moesziomyces aphidis</name>
    <name type="common">Pseudozyma aphidis</name>
    <dbReference type="NCBI Taxonomy" id="84754"/>
    <lineage>
        <taxon>Eukaryota</taxon>
        <taxon>Fungi</taxon>
        <taxon>Dikarya</taxon>
        <taxon>Basidiomycota</taxon>
        <taxon>Ustilaginomycotina</taxon>
        <taxon>Ustilaginomycetes</taxon>
        <taxon>Ustilaginales</taxon>
        <taxon>Ustilaginaceae</taxon>
        <taxon>Moesziomyces</taxon>
    </lineage>
</organism>
<feature type="coiled-coil region" evidence="9">
    <location>
        <begin position="428"/>
        <end position="484"/>
    </location>
</feature>
<dbReference type="Proteomes" id="UP000019462">
    <property type="component" value="Unassembled WGS sequence"/>
</dbReference>
<evidence type="ECO:0000313" key="13">
    <source>
        <dbReference type="Proteomes" id="UP000019462"/>
    </source>
</evidence>
<keyword evidence="4" id="KW-0813">Transport</keyword>
<dbReference type="AlphaFoldDB" id="W3VUR4"/>
<evidence type="ECO:0000313" key="12">
    <source>
        <dbReference type="EMBL" id="ETS64546.1"/>
    </source>
</evidence>
<dbReference type="GO" id="GO:0005869">
    <property type="term" value="C:dynactin complex"/>
    <property type="evidence" value="ECO:0007669"/>
    <property type="project" value="InterPro"/>
</dbReference>
<evidence type="ECO:0000256" key="3">
    <source>
        <dbReference type="ARBA" id="ARBA00008974"/>
    </source>
</evidence>
<evidence type="ECO:0000256" key="9">
    <source>
        <dbReference type="SAM" id="Coils"/>
    </source>
</evidence>
<reference evidence="12 13" key="1">
    <citation type="journal article" date="2014" name="Genome Announc.">
        <title>Genome sequence of the basidiomycetous fungus Pseudozyma aphidis DSM70725, an efficient producer of biosurfactant mannosylerythritol lipids.</title>
        <authorList>
            <person name="Lorenz S."/>
            <person name="Guenther M."/>
            <person name="Grumaz C."/>
            <person name="Rupp S."/>
            <person name="Zibek S."/>
            <person name="Sohn K."/>
        </authorList>
    </citation>
    <scope>NUCLEOTIDE SEQUENCE [LARGE SCALE GENOMIC DNA]</scope>
    <source>
        <strain evidence="13">ATCC 32657 / CBS 517.83 / DSM 70725 / JCM 10318 / NBRC 10182 / NRRL Y-7954 / St-0401</strain>
    </source>
</reference>
<evidence type="ECO:0000256" key="10">
    <source>
        <dbReference type="SAM" id="MobiDB-lite"/>
    </source>
</evidence>
<feature type="transmembrane region" description="Helical" evidence="11">
    <location>
        <begin position="742"/>
        <end position="759"/>
    </location>
</feature>
<comment type="subcellular location">
    <subcellularLocation>
        <location evidence="2">Cytoplasm</location>
    </subcellularLocation>
    <subcellularLocation>
        <location evidence="1">Membrane</location>
        <topology evidence="1">Multi-pass membrane protein</topology>
    </subcellularLocation>
</comment>
<dbReference type="PANTHER" id="PTHR31806:SF5">
    <property type="entry name" value="PURINE-CYTOSINE PERMEASE FCY21"/>
    <property type="match status" value="1"/>
</dbReference>
<proteinExistence type="inferred from homology"/>
<dbReference type="PANTHER" id="PTHR31806">
    <property type="entry name" value="PURINE-CYTOSINE PERMEASE FCY2-RELATED"/>
    <property type="match status" value="1"/>
</dbReference>
<dbReference type="Gene3D" id="1.10.4160.10">
    <property type="entry name" value="Hydantoin permease"/>
    <property type="match status" value="1"/>
</dbReference>
<feature type="compositionally biased region" description="Basic residues" evidence="10">
    <location>
        <begin position="45"/>
        <end position="55"/>
    </location>
</feature>
<feature type="region of interest" description="Disordered" evidence="10">
    <location>
        <begin position="254"/>
        <end position="278"/>
    </location>
</feature>
<comment type="similarity">
    <text evidence="3">Belongs to the purine-cytosine permease (2.A.39) family.</text>
</comment>
<evidence type="ECO:0000256" key="5">
    <source>
        <dbReference type="ARBA" id="ARBA00022490"/>
    </source>
</evidence>
<sequence>MSQQAGASSSSTSYTKYASLPDVDTSAPDVYEYEGPSRTDDASQSRRHRSRKHRTQGGTDAADSDSSSDDSDHSAGHRKHAGDAKGAVKNEDIDSSSLKRSDAASKFTGATDLDADAVDFSGRLRHRSARKNRAARPIDAGVETATYALDDARPAGERAQESVVDRLRRLRFEASQLEEELKAEGSGAAGADIANGSVEVDSTQMLNQLKLLHDQLARLPSPSDQVGAASSSRETDQQTFRALLDQIKQAPSAVSATDAGATPAAGTAPAKTTAETRSAEVVQLEARLSELESTLGVHEALLDESKPVPRPVLSTLSRLEHQLSLLSQPRHLDAISRRVKVLVTEMDRANDMRRKLTDGVAEGAGGDAASKTAATLTPAEMTKLQQVFDVSRRIEPLLPLVPSVLERLQTLAELHASSAHFGSVLDALEQGREARQAQQNELDELLHKMEANMRQNSQTVEANLAALQQRIEDVSSRMQKLHKSFFLPSRHRPSCLATTVFSFSPSVDSPYDIDVSYWQLALASMASVPKTDVEQPTPATDFKDDSTSESILSDYKRTIERHVLLRRLDIVAQKLNRFYVESVGIRPLALSERTGTDWWSPSLVWFSSNVNVLSFSAGTLVKLLEMDMRSAMLTTLFVGAFCSFFPAYFSLFGPKLGMRQMIQCRYSFGYFGASVICVLNAATMLGYCILNSIVGGQTLSAVSSRADGTSTLTPDVGIVVAACIALVVSFSGIRVLHMFERFFWLPTLICFMILIGEAGTGPNALHVASNEPKATAQSILGFAAIIAGFVISYSALVSDVSHYLRPDVSPHKLFWSVYCGFFLSCVPFIMIGAAFACSSYDNDEWSTALGVSSGRFFQLILAGNLGNFGRFLVVLLALSVCGNISATIYSIGLNFQTMLPFLGPVPRFVWPLLATAIFLPLAIVGHDKFYETLTDFTSVLGYWASLYVGVVFADHVLVRRRDYASYDVKHWNQWNKLPPGLAALGACAISLAVVVPSIDQVWFHGPIAKRAGDLGFETGLAASIVLYVPLRMLEKKVFGR</sequence>
<evidence type="ECO:0000256" key="1">
    <source>
        <dbReference type="ARBA" id="ARBA00004141"/>
    </source>
</evidence>
<gene>
    <name evidence="12" type="ORF">PaG_01011</name>
</gene>
<evidence type="ECO:0000256" key="2">
    <source>
        <dbReference type="ARBA" id="ARBA00004496"/>
    </source>
</evidence>
<feature type="transmembrane region" description="Helical" evidence="11">
    <location>
        <begin position="631"/>
        <end position="649"/>
    </location>
</feature>
<feature type="region of interest" description="Disordered" evidence="10">
    <location>
        <begin position="1"/>
        <end position="137"/>
    </location>
</feature>
<dbReference type="EMBL" id="AWNI01000005">
    <property type="protein sequence ID" value="ETS64546.1"/>
    <property type="molecule type" value="Genomic_DNA"/>
</dbReference>
<feature type="transmembrane region" description="Helical" evidence="11">
    <location>
        <begin position="779"/>
        <end position="801"/>
    </location>
</feature>
<dbReference type="GO" id="GO:0022857">
    <property type="term" value="F:transmembrane transporter activity"/>
    <property type="evidence" value="ECO:0007669"/>
    <property type="project" value="InterPro"/>
</dbReference>
<evidence type="ECO:0000256" key="6">
    <source>
        <dbReference type="ARBA" id="ARBA00022692"/>
    </source>
</evidence>
<feature type="compositionally biased region" description="Low complexity" evidence="10">
    <location>
        <begin position="256"/>
        <end position="276"/>
    </location>
</feature>
<feature type="compositionally biased region" description="Low complexity" evidence="10">
    <location>
        <begin position="1"/>
        <end position="19"/>
    </location>
</feature>
<dbReference type="GO" id="GO:0005737">
    <property type="term" value="C:cytoplasm"/>
    <property type="evidence" value="ECO:0007669"/>
    <property type="project" value="UniProtKB-SubCell"/>
</dbReference>
<comment type="caution">
    <text evidence="12">The sequence shown here is derived from an EMBL/GenBank/DDBJ whole genome shotgun (WGS) entry which is preliminary data.</text>
</comment>
<feature type="transmembrane region" description="Helical" evidence="11">
    <location>
        <begin position="813"/>
        <end position="836"/>
    </location>
</feature>
<dbReference type="InterPro" id="IPR028133">
    <property type="entry name" value="Dynamitin"/>
</dbReference>
<accession>W3VUR4</accession>